<dbReference type="Proteomes" id="UP000027730">
    <property type="component" value="Unassembled WGS sequence"/>
</dbReference>
<organism evidence="8 9">
    <name type="scientific">Aureobasidium namibiae CBS 147.97</name>
    <dbReference type="NCBI Taxonomy" id="1043004"/>
    <lineage>
        <taxon>Eukaryota</taxon>
        <taxon>Fungi</taxon>
        <taxon>Dikarya</taxon>
        <taxon>Ascomycota</taxon>
        <taxon>Pezizomycotina</taxon>
        <taxon>Dothideomycetes</taxon>
        <taxon>Dothideomycetidae</taxon>
        <taxon>Dothideales</taxon>
        <taxon>Saccotheciaceae</taxon>
        <taxon>Aureobasidium</taxon>
    </lineage>
</organism>
<evidence type="ECO:0000256" key="5">
    <source>
        <dbReference type="ARBA" id="ARBA00038359"/>
    </source>
</evidence>
<dbReference type="GO" id="GO:0016020">
    <property type="term" value="C:membrane"/>
    <property type="evidence" value="ECO:0007669"/>
    <property type="project" value="UniProtKB-SubCell"/>
</dbReference>
<evidence type="ECO:0000259" key="7">
    <source>
        <dbReference type="Pfam" id="PF20684"/>
    </source>
</evidence>
<dbReference type="OrthoDB" id="3923077at2759"/>
<gene>
    <name evidence="8" type="ORF">M436DRAFT_24623</name>
</gene>
<evidence type="ECO:0000256" key="6">
    <source>
        <dbReference type="SAM" id="Phobius"/>
    </source>
</evidence>
<feature type="transmembrane region" description="Helical" evidence="6">
    <location>
        <begin position="38"/>
        <end position="63"/>
    </location>
</feature>
<feature type="transmembrane region" description="Helical" evidence="6">
    <location>
        <begin position="201"/>
        <end position="221"/>
    </location>
</feature>
<evidence type="ECO:0000256" key="3">
    <source>
        <dbReference type="ARBA" id="ARBA00022989"/>
    </source>
</evidence>
<evidence type="ECO:0000256" key="2">
    <source>
        <dbReference type="ARBA" id="ARBA00022692"/>
    </source>
</evidence>
<reference evidence="8 9" key="1">
    <citation type="journal article" date="2014" name="BMC Genomics">
        <title>Genome sequencing of four Aureobasidium pullulans varieties: biotechnological potential, stress tolerance, and description of new species.</title>
        <authorList>
            <person name="Gostin Ar C."/>
            <person name="Ohm R.A."/>
            <person name="Kogej T."/>
            <person name="Sonjak S."/>
            <person name="Turk M."/>
            <person name="Zajc J."/>
            <person name="Zalar P."/>
            <person name="Grube M."/>
            <person name="Sun H."/>
            <person name="Han J."/>
            <person name="Sharma A."/>
            <person name="Chiniquy J."/>
            <person name="Ngan C.Y."/>
            <person name="Lipzen A."/>
            <person name="Barry K."/>
            <person name="Grigoriev I.V."/>
            <person name="Gunde-Cimerman N."/>
        </authorList>
    </citation>
    <scope>NUCLEOTIDE SEQUENCE [LARGE SCALE GENOMIC DNA]</scope>
    <source>
        <strain evidence="8 9">CBS 147.97</strain>
    </source>
</reference>
<feature type="domain" description="Rhodopsin" evidence="7">
    <location>
        <begin position="23"/>
        <end position="266"/>
    </location>
</feature>
<dbReference type="PANTHER" id="PTHR33048:SF96">
    <property type="entry name" value="INTEGRAL MEMBRANE PROTEIN"/>
    <property type="match status" value="1"/>
</dbReference>
<dbReference type="PANTHER" id="PTHR33048">
    <property type="entry name" value="PTH11-LIKE INTEGRAL MEMBRANE PROTEIN (AFU_ORTHOLOGUE AFUA_5G11245)"/>
    <property type="match status" value="1"/>
</dbReference>
<evidence type="ECO:0000256" key="1">
    <source>
        <dbReference type="ARBA" id="ARBA00004141"/>
    </source>
</evidence>
<dbReference type="EMBL" id="KL584725">
    <property type="protein sequence ID" value="KEQ68824.1"/>
    <property type="molecule type" value="Genomic_DNA"/>
</dbReference>
<comment type="similarity">
    <text evidence="5">Belongs to the SAT4 family.</text>
</comment>
<evidence type="ECO:0000256" key="4">
    <source>
        <dbReference type="ARBA" id="ARBA00023136"/>
    </source>
</evidence>
<dbReference type="STRING" id="1043004.A0A074WB55"/>
<feature type="non-terminal residue" evidence="8">
    <location>
        <position position="1"/>
    </location>
</feature>
<accession>A0A074WB55</accession>
<dbReference type="AlphaFoldDB" id="A0A074WB55"/>
<evidence type="ECO:0000313" key="9">
    <source>
        <dbReference type="Proteomes" id="UP000027730"/>
    </source>
</evidence>
<evidence type="ECO:0000313" key="8">
    <source>
        <dbReference type="EMBL" id="KEQ68824.1"/>
    </source>
</evidence>
<proteinExistence type="inferred from homology"/>
<feature type="transmembrane region" description="Helical" evidence="6">
    <location>
        <begin position="118"/>
        <end position="139"/>
    </location>
</feature>
<keyword evidence="9" id="KW-1185">Reference proteome</keyword>
<dbReference type="HOGENOM" id="CLU_028200_3_4_1"/>
<protein>
    <recommendedName>
        <fullName evidence="7">Rhodopsin domain-containing protein</fullName>
    </recommendedName>
</protein>
<dbReference type="Pfam" id="PF20684">
    <property type="entry name" value="Fung_rhodopsin"/>
    <property type="match status" value="1"/>
</dbReference>
<feature type="transmembrane region" description="Helical" evidence="6">
    <location>
        <begin position="163"/>
        <end position="189"/>
    </location>
</feature>
<dbReference type="GeneID" id="25408123"/>
<dbReference type="InterPro" id="IPR049326">
    <property type="entry name" value="Rhodopsin_dom_fungi"/>
</dbReference>
<dbReference type="RefSeq" id="XP_013422994.1">
    <property type="nucleotide sequence ID" value="XM_013567540.1"/>
</dbReference>
<keyword evidence="3 6" id="KW-1133">Transmembrane helix</keyword>
<name>A0A074WB55_9PEZI</name>
<feature type="transmembrane region" description="Helical" evidence="6">
    <location>
        <begin position="6"/>
        <end position="26"/>
    </location>
</feature>
<feature type="transmembrane region" description="Helical" evidence="6">
    <location>
        <begin position="83"/>
        <end position="106"/>
    </location>
</feature>
<feature type="non-terminal residue" evidence="8">
    <location>
        <position position="283"/>
    </location>
</feature>
<feature type="transmembrane region" description="Helical" evidence="6">
    <location>
        <begin position="241"/>
        <end position="261"/>
    </location>
</feature>
<comment type="subcellular location">
    <subcellularLocation>
        <location evidence="1">Membrane</location>
        <topology evidence="1">Multi-pass membrane protein</topology>
    </subcellularLocation>
</comment>
<keyword evidence="4 6" id="KW-0472">Membrane</keyword>
<dbReference type="InterPro" id="IPR052337">
    <property type="entry name" value="SAT4-like"/>
</dbReference>
<sequence length="283" mass="31521">DRSGQILGVAIAFLIPTALSTCLRVYTRTKILRSQAGWDDAAMVIAFGFILTYLVSQLCGVAHGNGKKRYLLDDDTAQMGLMYWFFCEIFYTLSTAALKISIGLFLLRIAVNRIHIWIIRWIMILNVLFAVPYCLLVTFQCRPISFWWDLNPSHHGKCISPDVIMILTYVVSVLNSVADWTFGLLPFFIVRKLQMKKQTKVLVVSILGFAALGSTATIIRTPFVHTLKDFKGEFLYNTADVAIWTTVELGITATAANIATLRPLLSSLRAHFGVASTTATGSK</sequence>
<keyword evidence="2 6" id="KW-0812">Transmembrane</keyword>